<organism evidence="1 2">
    <name type="scientific">Sumerlaea chitinivorans</name>
    <dbReference type="NCBI Taxonomy" id="2250252"/>
    <lineage>
        <taxon>Bacteria</taxon>
        <taxon>Candidatus Sumerlaeota</taxon>
        <taxon>Candidatus Sumerlaeia</taxon>
        <taxon>Candidatus Sumerlaeales</taxon>
        <taxon>Candidatus Sumerlaeaceae</taxon>
        <taxon>Candidatus Sumerlaea</taxon>
    </lineage>
</organism>
<reference evidence="1 2" key="1">
    <citation type="submission" date="2018-05" db="EMBL/GenBank/DDBJ databases">
        <title>A metagenomic window into the 2 km-deep terrestrial subsurface aquifer revealed taxonomically and functionally diverse microbial community comprising novel uncultured bacterial lineages.</title>
        <authorList>
            <person name="Kadnikov V.V."/>
            <person name="Mardanov A.V."/>
            <person name="Beletsky A.V."/>
            <person name="Banks D."/>
            <person name="Pimenov N.V."/>
            <person name="Frank Y.A."/>
            <person name="Karnachuk O.V."/>
            <person name="Ravin N.V."/>
        </authorList>
    </citation>
    <scope>NUCLEOTIDE SEQUENCE [LARGE SCALE GENOMIC DNA]</scope>
    <source>
        <strain evidence="1">BY</strain>
    </source>
</reference>
<protein>
    <submittedName>
        <fullName evidence="1">Uncharacterized protein</fullName>
    </submittedName>
</protein>
<gene>
    <name evidence="1" type="ORF">BRCON_1724</name>
</gene>
<name>A0A2Z4Y5J8_SUMC1</name>
<dbReference type="EMBL" id="CP030759">
    <property type="protein sequence ID" value="AXA36501.1"/>
    <property type="molecule type" value="Genomic_DNA"/>
</dbReference>
<evidence type="ECO:0000313" key="2">
    <source>
        <dbReference type="Proteomes" id="UP000262583"/>
    </source>
</evidence>
<dbReference type="Proteomes" id="UP000262583">
    <property type="component" value="Chromosome"/>
</dbReference>
<evidence type="ECO:0000313" key="1">
    <source>
        <dbReference type="EMBL" id="AXA36501.1"/>
    </source>
</evidence>
<sequence>MSSLGPRAATIHFGAWERRGFARIRLLFLALEEKQPMDVQV</sequence>
<accession>A0A2Z4Y5J8</accession>
<proteinExistence type="predicted"/>
<dbReference type="KEGG" id="schv:BRCON_1724"/>
<dbReference type="AlphaFoldDB" id="A0A2Z4Y5J8"/>